<comment type="pathway">
    <text evidence="12">Carbohydrate metabolism; D-ribose degradation; D-ribose 5-phosphate from beta-D-ribopyranose: step 2/2.</text>
</comment>
<feature type="binding site" evidence="12">
    <location>
        <position position="248"/>
    </location>
    <ligand>
        <name>K(+)</name>
        <dbReference type="ChEBI" id="CHEBI:29103"/>
    </ligand>
</feature>
<dbReference type="InterPro" id="IPR029056">
    <property type="entry name" value="Ribokinase-like"/>
</dbReference>
<evidence type="ECO:0000256" key="11">
    <source>
        <dbReference type="ARBA" id="ARBA00023277"/>
    </source>
</evidence>
<comment type="function">
    <text evidence="12">Catalyzes the phosphorylation of ribose at O-5 in a reaction requiring ATP and magnesium. The resulting D-ribose-5-phosphate can then be used either for sythesis of nucleotides, histidine, and tryptophan, or as a component of the pentose phosphate pathway.</text>
</comment>
<feature type="domain" description="Carbohydrate kinase PfkB" evidence="13">
    <location>
        <begin position="1"/>
        <end position="296"/>
    </location>
</feature>
<comment type="catalytic activity">
    <reaction evidence="12">
        <text>D-ribose + ATP = D-ribose 5-phosphate + ADP + H(+)</text>
        <dbReference type="Rhea" id="RHEA:13697"/>
        <dbReference type="ChEBI" id="CHEBI:15378"/>
        <dbReference type="ChEBI" id="CHEBI:30616"/>
        <dbReference type="ChEBI" id="CHEBI:47013"/>
        <dbReference type="ChEBI" id="CHEBI:78346"/>
        <dbReference type="ChEBI" id="CHEBI:456216"/>
        <dbReference type="EC" id="2.7.1.15"/>
    </reaction>
</comment>
<dbReference type="PROSITE" id="PS00584">
    <property type="entry name" value="PFKB_KINASES_2"/>
    <property type="match status" value="1"/>
</dbReference>
<evidence type="ECO:0000256" key="8">
    <source>
        <dbReference type="ARBA" id="ARBA00022840"/>
    </source>
</evidence>
<dbReference type="PRINTS" id="PR00990">
    <property type="entry name" value="RIBOKINASE"/>
</dbReference>
<dbReference type="NCBIfam" id="TIGR02152">
    <property type="entry name" value="D_ribokin_bact"/>
    <property type="match status" value="1"/>
</dbReference>
<organism evidence="14 15">
    <name type="scientific">Spiribacter onubensis</name>
    <dbReference type="NCBI Taxonomy" id="3122420"/>
    <lineage>
        <taxon>Bacteria</taxon>
        <taxon>Pseudomonadati</taxon>
        <taxon>Pseudomonadota</taxon>
        <taxon>Gammaproteobacteria</taxon>
        <taxon>Chromatiales</taxon>
        <taxon>Ectothiorhodospiraceae</taxon>
        <taxon>Spiribacter</taxon>
    </lineage>
</organism>
<feature type="binding site" evidence="12">
    <location>
        <begin position="39"/>
        <end position="43"/>
    </location>
    <ligand>
        <name>substrate</name>
    </ligand>
</feature>
<sequence length="307" mass="31776">MPRVTVLGLFCADLIARTPRMPVWGETLHGRGFSLLAGGKGSNQAVAAARQGAEVSFISRLGDDAFAPIARELYAREGVDATHVGTDPEAATGTATILVDDERGDNAIVIDPGACERLTTAHVDAAEARIAESAVFISQLELPLEICQHGMRLAQRHGVPVILNPAPARALPTEMFQGIDYLTPNESEAALLVGHPVETDAEIEAAAATLRERGVRNVLITLGERGVYIDGETFQGVVPAIAVDRVVDTIGAGDAFNGALAAALADGLDLPTAARRACATAGLSVTRPGAAPAVPTRAEVDAALQAG</sequence>
<dbReference type="Gene3D" id="3.40.1190.20">
    <property type="match status" value="1"/>
</dbReference>
<gene>
    <name evidence="12 14" type="primary">rbsK</name>
    <name evidence="14" type="ORF">V6X64_06710</name>
</gene>
<feature type="binding site" evidence="12">
    <location>
        <position position="254"/>
    </location>
    <ligand>
        <name>substrate</name>
    </ligand>
</feature>
<protein>
    <recommendedName>
        <fullName evidence="3 12">Ribokinase</fullName>
        <shortName evidence="12">RK</shortName>
        <ecNumber evidence="2 12">2.7.1.15</ecNumber>
    </recommendedName>
</protein>
<dbReference type="InterPro" id="IPR002173">
    <property type="entry name" value="Carboh/pur_kinase_PfkB_CS"/>
</dbReference>
<keyword evidence="5 12" id="KW-0479">Metal-binding</keyword>
<keyword evidence="9 12" id="KW-0460">Magnesium</keyword>
<dbReference type="HAMAP" id="MF_01987">
    <property type="entry name" value="Ribokinase"/>
    <property type="match status" value="1"/>
</dbReference>
<dbReference type="CDD" id="cd01174">
    <property type="entry name" value="ribokinase"/>
    <property type="match status" value="1"/>
</dbReference>
<feature type="binding site" evidence="12">
    <location>
        <position position="250"/>
    </location>
    <ligand>
        <name>K(+)</name>
        <dbReference type="ChEBI" id="CHEBI:29103"/>
    </ligand>
</feature>
<feature type="binding site" evidence="12">
    <location>
        <position position="287"/>
    </location>
    <ligand>
        <name>K(+)</name>
        <dbReference type="ChEBI" id="CHEBI:29103"/>
    </ligand>
</feature>
<comment type="subcellular location">
    <subcellularLocation>
        <location evidence="12">Cytoplasm</location>
    </subcellularLocation>
</comment>
<feature type="active site" description="Proton acceptor" evidence="12">
    <location>
        <position position="254"/>
    </location>
</feature>
<evidence type="ECO:0000256" key="1">
    <source>
        <dbReference type="ARBA" id="ARBA00005380"/>
    </source>
</evidence>
<keyword evidence="4 12" id="KW-0808">Transferase</keyword>
<evidence type="ECO:0000256" key="4">
    <source>
        <dbReference type="ARBA" id="ARBA00022679"/>
    </source>
</evidence>
<evidence type="ECO:0000256" key="10">
    <source>
        <dbReference type="ARBA" id="ARBA00022958"/>
    </source>
</evidence>
<evidence type="ECO:0000256" key="5">
    <source>
        <dbReference type="ARBA" id="ARBA00022723"/>
    </source>
</evidence>
<feature type="binding site" evidence="12">
    <location>
        <begin position="221"/>
        <end position="226"/>
    </location>
    <ligand>
        <name>ATP</name>
        <dbReference type="ChEBI" id="CHEBI:30616"/>
    </ligand>
</feature>
<dbReference type="Proteomes" id="UP001556653">
    <property type="component" value="Unassembled WGS sequence"/>
</dbReference>
<comment type="caution">
    <text evidence="12">Lacks conserved residue(s) required for the propagation of feature annotation.</text>
</comment>
<feature type="binding site" evidence="12">
    <location>
        <position position="141"/>
    </location>
    <ligand>
        <name>substrate</name>
    </ligand>
</feature>
<feature type="binding site" evidence="12">
    <location>
        <position position="289"/>
    </location>
    <ligand>
        <name>K(+)</name>
        <dbReference type="ChEBI" id="CHEBI:29103"/>
    </ligand>
</feature>
<dbReference type="SUPFAM" id="SSF53613">
    <property type="entry name" value="Ribokinase-like"/>
    <property type="match status" value="1"/>
</dbReference>
<dbReference type="InterPro" id="IPR002139">
    <property type="entry name" value="Ribo/fructo_kinase"/>
</dbReference>
<dbReference type="InterPro" id="IPR011877">
    <property type="entry name" value="Ribokinase"/>
</dbReference>
<dbReference type="Pfam" id="PF00294">
    <property type="entry name" value="PfkB"/>
    <property type="match status" value="1"/>
</dbReference>
<keyword evidence="15" id="KW-1185">Reference proteome</keyword>
<dbReference type="GO" id="GO:0004747">
    <property type="term" value="F:ribokinase activity"/>
    <property type="evidence" value="ECO:0007669"/>
    <property type="project" value="UniProtKB-EC"/>
</dbReference>
<keyword evidence="12" id="KW-0963">Cytoplasm</keyword>
<feature type="binding site" evidence="12">
    <location>
        <begin position="11"/>
        <end position="13"/>
    </location>
    <ligand>
        <name>substrate</name>
    </ligand>
</feature>
<comment type="cofactor">
    <cofactor evidence="12">
        <name>Mg(2+)</name>
        <dbReference type="ChEBI" id="CHEBI:18420"/>
    </cofactor>
    <text evidence="12">Requires a divalent cation, most likely magnesium in vivo, as an electrophilic catalyst to aid phosphoryl group transfer. It is the chelate of the metal and the nucleotide that is the actual substrate.</text>
</comment>
<dbReference type="EMBL" id="JBAKFJ010000001">
    <property type="protein sequence ID" value="MEX0386678.1"/>
    <property type="molecule type" value="Genomic_DNA"/>
</dbReference>
<evidence type="ECO:0000256" key="12">
    <source>
        <dbReference type="HAMAP-Rule" id="MF_01987"/>
    </source>
</evidence>
<dbReference type="RefSeq" id="WP_367967141.1">
    <property type="nucleotide sequence ID" value="NZ_JBAKFI010000001.1"/>
</dbReference>
<keyword evidence="7 12" id="KW-0418">Kinase</keyword>
<keyword evidence="8 12" id="KW-0067">ATP-binding</keyword>
<proteinExistence type="inferred from homology"/>
<dbReference type="PANTHER" id="PTHR10584">
    <property type="entry name" value="SUGAR KINASE"/>
    <property type="match status" value="1"/>
</dbReference>
<keyword evidence="10 12" id="KW-0630">Potassium</keyword>
<evidence type="ECO:0000256" key="9">
    <source>
        <dbReference type="ARBA" id="ARBA00022842"/>
    </source>
</evidence>
<feature type="binding site" evidence="12">
    <location>
        <position position="284"/>
    </location>
    <ligand>
        <name>K(+)</name>
        <dbReference type="ChEBI" id="CHEBI:29103"/>
    </ligand>
</feature>
<evidence type="ECO:0000313" key="14">
    <source>
        <dbReference type="EMBL" id="MEX0386678.1"/>
    </source>
</evidence>
<keyword evidence="11 12" id="KW-0119">Carbohydrate metabolism</keyword>
<evidence type="ECO:0000256" key="3">
    <source>
        <dbReference type="ARBA" id="ARBA00016943"/>
    </source>
</evidence>
<comment type="similarity">
    <text evidence="12">Belongs to the carbohydrate kinase PfkB family. Ribokinase subfamily.</text>
</comment>
<evidence type="ECO:0000256" key="6">
    <source>
        <dbReference type="ARBA" id="ARBA00022741"/>
    </source>
</evidence>
<dbReference type="InterPro" id="IPR011611">
    <property type="entry name" value="PfkB_dom"/>
</dbReference>
<evidence type="ECO:0000256" key="7">
    <source>
        <dbReference type="ARBA" id="ARBA00022777"/>
    </source>
</evidence>
<comment type="subunit">
    <text evidence="12">Homodimer.</text>
</comment>
<feature type="binding site" evidence="12">
    <location>
        <begin position="253"/>
        <end position="254"/>
    </location>
    <ligand>
        <name>ATP</name>
        <dbReference type="ChEBI" id="CHEBI:30616"/>
    </ligand>
</feature>
<keyword evidence="6 12" id="KW-0547">Nucleotide-binding</keyword>
<comment type="activity regulation">
    <text evidence="12">Activated by a monovalent cation that binds near, but not in, the active site. The most likely occupant of the site in vivo is potassium. Ion binding induces a conformational change that may alter substrate affinity.</text>
</comment>
<comment type="caution">
    <text evidence="14">The sequence shown here is derived from an EMBL/GenBank/DDBJ whole genome shotgun (WGS) entry which is preliminary data.</text>
</comment>
<evidence type="ECO:0000259" key="13">
    <source>
        <dbReference type="Pfam" id="PF00294"/>
    </source>
</evidence>
<accession>A0ABV3SB29</accession>
<dbReference type="EC" id="2.7.1.15" evidence="2 12"/>
<name>A0ABV3SB29_9GAMM</name>
<evidence type="ECO:0000256" key="2">
    <source>
        <dbReference type="ARBA" id="ARBA00012035"/>
    </source>
</evidence>
<dbReference type="PANTHER" id="PTHR10584:SF166">
    <property type="entry name" value="RIBOKINASE"/>
    <property type="match status" value="1"/>
</dbReference>
<reference evidence="14 15" key="1">
    <citation type="submission" date="2024-02" db="EMBL/GenBank/DDBJ databases">
        <title>New especies of Spiribacter isolated from saline water.</title>
        <authorList>
            <person name="Leon M.J."/>
            <person name="De La Haba R."/>
            <person name="Sanchez-Porro C."/>
            <person name="Ventosa A."/>
        </authorList>
    </citation>
    <scope>NUCLEOTIDE SEQUENCE [LARGE SCALE GENOMIC DNA]</scope>
    <source>
        <strain evidence="15">ag22IC4-227</strain>
    </source>
</reference>
<feature type="binding site" evidence="12">
    <location>
        <position position="185"/>
    </location>
    <ligand>
        <name>ATP</name>
        <dbReference type="ChEBI" id="CHEBI:30616"/>
    </ligand>
</feature>
<evidence type="ECO:0000313" key="15">
    <source>
        <dbReference type="Proteomes" id="UP001556653"/>
    </source>
</evidence>
<comment type="similarity">
    <text evidence="1">Belongs to the carbohydrate kinase pfkB family.</text>
</comment>